<dbReference type="Pfam" id="PF14550">
    <property type="entry name" value="Peptidase_S78_2"/>
    <property type="match status" value="1"/>
</dbReference>
<name>A0ABV3WU33_9HYPH</name>
<keyword evidence="3" id="KW-1185">Reference proteome</keyword>
<dbReference type="Proteomes" id="UP001559025">
    <property type="component" value="Unassembled WGS sequence"/>
</dbReference>
<feature type="domain" description="Phage-like element PBSX protein XkdF" evidence="1">
    <location>
        <begin position="29"/>
        <end position="126"/>
    </location>
</feature>
<dbReference type="EMBL" id="JAZHFV010000002">
    <property type="protein sequence ID" value="MEX4007678.1"/>
    <property type="molecule type" value="Genomic_DNA"/>
</dbReference>
<comment type="caution">
    <text evidence="2">The sequence shown here is derived from an EMBL/GenBank/DDBJ whole genome shotgun (WGS) entry which is preliminary data.</text>
</comment>
<dbReference type="RefSeq" id="WP_368802787.1">
    <property type="nucleotide sequence ID" value="NZ_JAZHFV010000002.1"/>
</dbReference>
<evidence type="ECO:0000313" key="3">
    <source>
        <dbReference type="Proteomes" id="UP001559025"/>
    </source>
</evidence>
<gene>
    <name evidence="2" type="ORF">V1479_10220</name>
</gene>
<sequence>MSTVDVFKIADERLLIGWAAVAVDKYQTVTDLEGDQYDDPEDLVKAATDFMADARTSLLRHSGGQVGTVLHSLPLSPSVASALNIDSKGRFGWIVGIRIDDDEVWKAVKSGRLKSLSIGASATRHEDI</sequence>
<reference evidence="2 3" key="1">
    <citation type="submission" date="2024-01" db="EMBL/GenBank/DDBJ databases">
        <title>New evidence supports the origin of RcGTA from prophage.</title>
        <authorList>
            <person name="Xu Y."/>
            <person name="Liu B."/>
            <person name="Chen F."/>
        </authorList>
    </citation>
    <scope>NUCLEOTIDE SEQUENCE [LARGE SCALE GENOMIC DNA]</scope>
    <source>
        <strain evidence="2 3">CBW1107-2</strain>
    </source>
</reference>
<evidence type="ECO:0000313" key="2">
    <source>
        <dbReference type="EMBL" id="MEX4007678.1"/>
    </source>
</evidence>
<dbReference type="InterPro" id="IPR027924">
    <property type="entry name" value="XkdF"/>
</dbReference>
<organism evidence="2 3">
    <name type="scientific">Neoaquamicrobium sediminum</name>
    <dbReference type="NCBI Taxonomy" id="1849104"/>
    <lineage>
        <taxon>Bacteria</taxon>
        <taxon>Pseudomonadati</taxon>
        <taxon>Pseudomonadota</taxon>
        <taxon>Alphaproteobacteria</taxon>
        <taxon>Hyphomicrobiales</taxon>
        <taxon>Phyllobacteriaceae</taxon>
        <taxon>Neoaquamicrobium</taxon>
    </lineage>
</organism>
<protein>
    <submittedName>
        <fullName evidence="2">XkdF-like putative serine protease domain-containing protein</fullName>
    </submittedName>
</protein>
<proteinExistence type="predicted"/>
<accession>A0ABV3WU33</accession>
<evidence type="ECO:0000259" key="1">
    <source>
        <dbReference type="Pfam" id="PF14550"/>
    </source>
</evidence>